<keyword evidence="10" id="KW-1185">Reference proteome</keyword>
<keyword evidence="2 5" id="KW-0285">Flavoprotein</keyword>
<reference evidence="9 10" key="1">
    <citation type="submission" date="2019-06" db="EMBL/GenBank/DDBJ databases">
        <title>The draft genome of Rhizobium smilacinae PTYR-5.</title>
        <authorList>
            <person name="Liu L."/>
            <person name="Li L."/>
            <person name="Zhang X."/>
        </authorList>
    </citation>
    <scope>NUCLEOTIDE SEQUENCE [LARGE SCALE GENOMIC DNA]</scope>
    <source>
        <strain evidence="9 10">PTYR-5</strain>
    </source>
</reference>
<name>A0A5C4XJC4_9HYPH</name>
<dbReference type="SUPFAM" id="SSF56176">
    <property type="entry name" value="FAD-binding/transporter-associated domain-like"/>
    <property type="match status" value="1"/>
</dbReference>
<dbReference type="Proteomes" id="UP000311605">
    <property type="component" value="Unassembled WGS sequence"/>
</dbReference>
<dbReference type="PROSITE" id="PS51387">
    <property type="entry name" value="FAD_PCMH"/>
    <property type="match status" value="1"/>
</dbReference>
<dbReference type="InterPro" id="IPR006094">
    <property type="entry name" value="Oxid_FAD_bind_N"/>
</dbReference>
<sequence length="574" mass="63618">MNYDSLIRTVTAIVGTAHCLTSPRQTERFRKGFRSGEGDAVLVAMPGSLVDMWKVLQAAVAADCVVIMQAANTGLTEGSTPNGSYDRGVVIVSTLRLDRIHVLDEGRQIVSHAGGTLFRLEKLLQPYGRQPHSVIGSSCIGASIVGGVCNNSGGSLVRRGPVYTELSLYAQLTELGELRLVNHLGIDLGKTPEEMLARLDRGDIDPSMVRDGRGRASDDGYASRVRDVDAPTPARFNADPRGLFEASGSAGKVAVFAVRLDTFAIEADTRVYYVGTNDTARLTALRRSLLTAFPELPISGEYLHRDCFDVTRRYGKDTVLMIHWWGTDRLPTFFALKGAIDAWLKKVRFLPRNLTDRLIQGLTNLLPEVLPHRLLSFREMFEHHLILKVPGTMAEGVDQVLNAAVGESSWFLCDAEEGKKAMLHRFAAAGAAIRYAAVNPQVGQDILALDIALRRNDTDWFEHLPADIDDFIEKKLYYGHFLCHVLHQDYIVKKGIDVRALKRRMLERLDARGAEYPAEHNVGHVYHAKPTLSDHYVTLDPTNSFNPGIGRTSRVKFYQQACSCEKKPTIHQNG</sequence>
<proteinExistence type="inferred from homology"/>
<dbReference type="InterPro" id="IPR016173">
    <property type="entry name" value="D-lactate_DH_C-sub2"/>
</dbReference>
<dbReference type="GO" id="GO:0006089">
    <property type="term" value="P:lactate metabolic process"/>
    <property type="evidence" value="ECO:0007669"/>
    <property type="project" value="UniProtKB-UniRule"/>
</dbReference>
<dbReference type="Pfam" id="PF01565">
    <property type="entry name" value="FAD_binding_4"/>
    <property type="match status" value="1"/>
</dbReference>
<dbReference type="EC" id="1.1.5.12" evidence="5"/>
<dbReference type="GO" id="GO:0031234">
    <property type="term" value="C:extrinsic component of cytoplasmic side of plasma membrane"/>
    <property type="evidence" value="ECO:0007669"/>
    <property type="project" value="UniProtKB-UniRule"/>
</dbReference>
<dbReference type="Pfam" id="PF09330">
    <property type="entry name" value="Lact-deh-memb"/>
    <property type="match status" value="1"/>
</dbReference>
<dbReference type="RefSeq" id="WP_139676533.1">
    <property type="nucleotide sequence ID" value="NZ_VDMN01000002.1"/>
</dbReference>
<dbReference type="NCBIfam" id="NF008387">
    <property type="entry name" value="PRK11183.1"/>
    <property type="match status" value="1"/>
</dbReference>
<feature type="binding site" evidence="5 7">
    <location>
        <begin position="70"/>
        <end position="74"/>
    </location>
    <ligand>
        <name>FAD</name>
        <dbReference type="ChEBI" id="CHEBI:57692"/>
    </ligand>
</feature>
<accession>A0A5C4XJC4</accession>
<gene>
    <name evidence="5" type="primary">dld</name>
    <name evidence="9" type="ORF">FHP24_12555</name>
</gene>
<evidence type="ECO:0000256" key="1">
    <source>
        <dbReference type="ARBA" id="ARBA00001974"/>
    </source>
</evidence>
<evidence type="ECO:0000256" key="2">
    <source>
        <dbReference type="ARBA" id="ARBA00022630"/>
    </source>
</evidence>
<comment type="subcellular location">
    <subcellularLocation>
        <location evidence="5">Cell inner membrane</location>
        <topology evidence="5">Peripheral membrane protein</topology>
        <orientation evidence="5">Cytoplasmic side</orientation>
    </subcellularLocation>
</comment>
<keyword evidence="5" id="KW-0472">Membrane</keyword>
<keyword evidence="5" id="KW-0997">Cell inner membrane</keyword>
<dbReference type="GO" id="GO:0004458">
    <property type="term" value="F:D-lactate dehydrogenase (cytochrome) activity"/>
    <property type="evidence" value="ECO:0007669"/>
    <property type="project" value="UniProtKB-UniRule"/>
</dbReference>
<evidence type="ECO:0000256" key="3">
    <source>
        <dbReference type="ARBA" id="ARBA00022827"/>
    </source>
</evidence>
<evidence type="ECO:0000313" key="9">
    <source>
        <dbReference type="EMBL" id="TNM63625.1"/>
    </source>
</evidence>
<dbReference type="InterPro" id="IPR036318">
    <property type="entry name" value="FAD-bd_PCMH-like_sf"/>
</dbReference>
<comment type="similarity">
    <text evidence="5">Belongs to the quinone-dependent D-lactate dehydrogenase family.</text>
</comment>
<evidence type="ECO:0000256" key="7">
    <source>
        <dbReference type="PIRSR" id="PIRSR000101-1"/>
    </source>
</evidence>
<feature type="binding site" evidence="5 7">
    <location>
        <position position="143"/>
    </location>
    <ligand>
        <name>FAD</name>
        <dbReference type="ChEBI" id="CHEBI:57692"/>
    </ligand>
</feature>
<feature type="binding site" evidence="5 7">
    <location>
        <position position="255"/>
    </location>
    <ligand>
        <name>FAD</name>
        <dbReference type="ChEBI" id="CHEBI:57692"/>
    </ligand>
</feature>
<comment type="function">
    <text evidence="5 6">Catalyzes the oxidation of D-lactate to pyruvate.</text>
</comment>
<dbReference type="InterPro" id="IPR016169">
    <property type="entry name" value="FAD-bd_PCMH_sub2"/>
</dbReference>
<comment type="caution">
    <text evidence="9">The sequence shown here is derived from an EMBL/GenBank/DDBJ whole genome shotgun (WGS) entry which is preliminary data.</text>
</comment>
<dbReference type="Gene3D" id="3.30.465.10">
    <property type="match status" value="1"/>
</dbReference>
<feature type="binding site" evidence="7">
    <location>
        <position position="250"/>
    </location>
    <ligand>
        <name>FAD</name>
        <dbReference type="ChEBI" id="CHEBI:57692"/>
    </ligand>
</feature>
<dbReference type="EMBL" id="VDMN01000002">
    <property type="protein sequence ID" value="TNM63625.1"/>
    <property type="molecule type" value="Genomic_DNA"/>
</dbReference>
<dbReference type="GO" id="GO:0022904">
    <property type="term" value="P:respiratory electron transport chain"/>
    <property type="evidence" value="ECO:0007669"/>
    <property type="project" value="InterPro"/>
</dbReference>
<feature type="domain" description="FAD-binding PCMH-type" evidence="8">
    <location>
        <begin position="34"/>
        <end position="235"/>
    </location>
</feature>
<evidence type="ECO:0000313" key="10">
    <source>
        <dbReference type="Proteomes" id="UP000311605"/>
    </source>
</evidence>
<keyword evidence="3 5" id="KW-0274">FAD</keyword>
<feature type="binding site" evidence="5 7">
    <location>
        <position position="136"/>
    </location>
    <ligand>
        <name>FAD</name>
        <dbReference type="ChEBI" id="CHEBI:57692"/>
    </ligand>
</feature>
<dbReference type="GO" id="GO:0102029">
    <property type="term" value="F:D-lactate dehydrogenase (quinone) activity"/>
    <property type="evidence" value="ECO:0007669"/>
    <property type="project" value="UniProtKB-EC"/>
</dbReference>
<evidence type="ECO:0000256" key="5">
    <source>
        <dbReference type="HAMAP-Rule" id="MF_02092"/>
    </source>
</evidence>
<dbReference type="InterPro" id="IPR012256">
    <property type="entry name" value="D_lactate_DH"/>
</dbReference>
<dbReference type="InterPro" id="IPR051264">
    <property type="entry name" value="FAD-oxidored/transferase_4"/>
</dbReference>
<dbReference type="InterPro" id="IPR016166">
    <property type="entry name" value="FAD-bd_PCMH"/>
</dbReference>
<dbReference type="Gene3D" id="3.30.1370.20">
    <property type="entry name" value="D-lactate dehydrogenase, cap domain, subdomain 2"/>
    <property type="match status" value="1"/>
</dbReference>
<dbReference type="AlphaFoldDB" id="A0A5C4XJC4"/>
<keyword evidence="4 5" id="KW-0560">Oxidoreductase</keyword>
<keyword evidence="5" id="KW-1003">Cell membrane</keyword>
<dbReference type="Gene3D" id="3.30.70.610">
    <property type="entry name" value="D-lactate dehydrogenase, cap domain, subdomain 1"/>
    <property type="match status" value="2"/>
</dbReference>
<dbReference type="PANTHER" id="PTHR43716">
    <property type="entry name" value="D-2-HYDROXYGLUTARATE DEHYDROGENASE, MITOCHONDRIAL"/>
    <property type="match status" value="1"/>
</dbReference>
<evidence type="ECO:0000256" key="6">
    <source>
        <dbReference type="PIRNR" id="PIRNR000101"/>
    </source>
</evidence>
<protein>
    <recommendedName>
        <fullName evidence="5">Quinone-dependent D-lactate dehydrogenase</fullName>
        <ecNumber evidence="5">1.1.5.12</ecNumber>
    </recommendedName>
    <alternativeName>
        <fullName evidence="5">D-lactate dehydrogenase</fullName>
        <shortName evidence="5">D-LDH</shortName>
    </alternativeName>
</protein>
<dbReference type="InterPro" id="IPR016167">
    <property type="entry name" value="FAD-bd_PCMH_sub1"/>
</dbReference>
<feature type="binding site" evidence="5 7">
    <location>
        <begin position="78"/>
        <end position="79"/>
    </location>
    <ligand>
        <name>FAD</name>
        <dbReference type="ChEBI" id="CHEBI:57692"/>
    </ligand>
</feature>
<evidence type="ECO:0000259" key="8">
    <source>
        <dbReference type="PROSITE" id="PS51387"/>
    </source>
</evidence>
<dbReference type="OrthoDB" id="9772552at2"/>
<dbReference type="InterPro" id="IPR016164">
    <property type="entry name" value="FAD-linked_Oxase-like_C"/>
</dbReference>
<dbReference type="PANTHER" id="PTHR43716:SF1">
    <property type="entry name" value="D-2-HYDROXYGLUTARATE DEHYDROGENASE, MITOCHONDRIAL"/>
    <property type="match status" value="1"/>
</dbReference>
<comment type="catalytic activity">
    <reaction evidence="5 6">
        <text>(R)-lactate + a quinone = a quinol + pyruvate</text>
        <dbReference type="Rhea" id="RHEA:51468"/>
        <dbReference type="ChEBI" id="CHEBI:15361"/>
        <dbReference type="ChEBI" id="CHEBI:16004"/>
        <dbReference type="ChEBI" id="CHEBI:24646"/>
        <dbReference type="ChEBI" id="CHEBI:132124"/>
        <dbReference type="EC" id="1.1.5.12"/>
    </reaction>
</comment>
<dbReference type="SUPFAM" id="SSF55103">
    <property type="entry name" value="FAD-linked oxidases, C-terminal domain"/>
    <property type="match status" value="1"/>
</dbReference>
<organism evidence="9 10">
    <name type="scientific">Aliirhizobium smilacinae</name>
    <dbReference type="NCBI Taxonomy" id="1395944"/>
    <lineage>
        <taxon>Bacteria</taxon>
        <taxon>Pseudomonadati</taxon>
        <taxon>Pseudomonadota</taxon>
        <taxon>Alphaproteobacteria</taxon>
        <taxon>Hyphomicrobiales</taxon>
        <taxon>Rhizobiaceae</taxon>
        <taxon>Aliirhizobium</taxon>
    </lineage>
</organism>
<evidence type="ECO:0000256" key="4">
    <source>
        <dbReference type="ARBA" id="ARBA00023002"/>
    </source>
</evidence>
<comment type="cofactor">
    <cofactor evidence="1 5 6 7">
        <name>FAD</name>
        <dbReference type="ChEBI" id="CHEBI:57692"/>
    </cofactor>
</comment>
<dbReference type="GO" id="GO:0055085">
    <property type="term" value="P:transmembrane transport"/>
    <property type="evidence" value="ECO:0007669"/>
    <property type="project" value="InterPro"/>
</dbReference>
<dbReference type="InterPro" id="IPR016172">
    <property type="entry name" value="D-lactate_DH_C-sub1"/>
</dbReference>
<keyword evidence="5 6" id="KW-0874">Quinone</keyword>
<feature type="binding site" evidence="5 7">
    <location>
        <position position="153"/>
    </location>
    <ligand>
        <name>FAD</name>
        <dbReference type="ChEBI" id="CHEBI:57692"/>
    </ligand>
</feature>
<dbReference type="InterPro" id="IPR015409">
    <property type="entry name" value="Lactate_DH_C"/>
</dbReference>
<dbReference type="Gene3D" id="3.30.43.10">
    <property type="entry name" value="Uridine Diphospho-n-acetylenolpyruvylglucosamine Reductase, domain 2"/>
    <property type="match status" value="1"/>
</dbReference>
<dbReference type="GO" id="GO:0048038">
    <property type="term" value="F:quinone binding"/>
    <property type="evidence" value="ECO:0007669"/>
    <property type="project" value="UniProtKB-KW"/>
</dbReference>
<dbReference type="PIRSF" id="PIRSF000101">
    <property type="entry name" value="D-lactate_dh"/>
    <property type="match status" value="1"/>
</dbReference>
<dbReference type="HAMAP" id="MF_02092">
    <property type="entry name" value="DLDH_Dld"/>
    <property type="match status" value="1"/>
</dbReference>
<dbReference type="GO" id="GO:0071949">
    <property type="term" value="F:FAD binding"/>
    <property type="evidence" value="ECO:0007669"/>
    <property type="project" value="InterPro"/>
</dbReference>